<gene>
    <name evidence="1" type="ORF">PHA72_17320</name>
</gene>
<protein>
    <submittedName>
        <fullName evidence="1">Uncharacterized protein</fullName>
    </submittedName>
</protein>
<evidence type="ECO:0000313" key="1">
    <source>
        <dbReference type="EMBL" id="WCE11829.1"/>
    </source>
</evidence>
<evidence type="ECO:0000313" key="2">
    <source>
        <dbReference type="Proteomes" id="UP001210538"/>
    </source>
</evidence>
<dbReference type="AlphaFoldDB" id="A0AAX3L739"/>
<dbReference type="RefSeq" id="WP_252078102.1">
    <property type="nucleotide sequence ID" value="NZ_CP116347.1"/>
</dbReference>
<keyword evidence="2" id="KW-1185">Reference proteome</keyword>
<accession>A0AAX3L739</accession>
<reference evidence="1 2" key="1">
    <citation type="submission" date="2023-01" db="EMBL/GenBank/DDBJ databases">
        <title>Genome sequence resource and annotation of Enterobacter ludwigii, an economically important pathogen of seedling wilt with strawberry.</title>
        <authorList>
            <person name="Xie Y."/>
        </authorList>
    </citation>
    <scope>NUCLEOTIDE SEQUENCE [LARGE SCALE GENOMIC DNA]</scope>
    <source>
        <strain evidence="1 2">CM-TZ4</strain>
    </source>
</reference>
<organism evidence="1 2">
    <name type="scientific">Enterobacter ludwigii</name>
    <dbReference type="NCBI Taxonomy" id="299767"/>
    <lineage>
        <taxon>Bacteria</taxon>
        <taxon>Pseudomonadati</taxon>
        <taxon>Pseudomonadota</taxon>
        <taxon>Gammaproteobacteria</taxon>
        <taxon>Enterobacterales</taxon>
        <taxon>Enterobacteriaceae</taxon>
        <taxon>Enterobacter</taxon>
        <taxon>Enterobacter cloacae complex</taxon>
    </lineage>
</organism>
<dbReference type="Proteomes" id="UP001210538">
    <property type="component" value="Chromosome"/>
</dbReference>
<proteinExistence type="predicted"/>
<sequence>MNKYEFGSIQVPGFVQPKISAVQSAYNTEKLSMTNTQNVTELQPRMTRELLIEAARIAAKYLPVASAQLMNELANRLDITSVALCEAMAQRKELAEQNATLRQDVASWAKECDRIVERHTNTRTNMHLLEAQRELRELPPVVISMKNEVVL</sequence>
<dbReference type="EMBL" id="CP116347">
    <property type="protein sequence ID" value="WCE11829.1"/>
    <property type="molecule type" value="Genomic_DNA"/>
</dbReference>
<name>A0AAX3L739_9ENTR</name>